<gene>
    <name evidence="1" type="ORF">POCULU_LOCUS2010</name>
</gene>
<proteinExistence type="predicted"/>
<keyword evidence="2" id="KW-1185">Reference proteome</keyword>
<organism evidence="1 2">
    <name type="scientific">Paraglomus occultum</name>
    <dbReference type="NCBI Taxonomy" id="144539"/>
    <lineage>
        <taxon>Eukaryota</taxon>
        <taxon>Fungi</taxon>
        <taxon>Fungi incertae sedis</taxon>
        <taxon>Mucoromycota</taxon>
        <taxon>Glomeromycotina</taxon>
        <taxon>Glomeromycetes</taxon>
        <taxon>Paraglomerales</taxon>
        <taxon>Paraglomeraceae</taxon>
        <taxon>Paraglomus</taxon>
    </lineage>
</organism>
<dbReference type="AlphaFoldDB" id="A0A9N8WLW0"/>
<accession>A0A9N8WLW0</accession>
<dbReference type="EMBL" id="CAJVPJ010000170">
    <property type="protein sequence ID" value="CAG8489882.1"/>
    <property type="molecule type" value="Genomic_DNA"/>
</dbReference>
<evidence type="ECO:0000313" key="2">
    <source>
        <dbReference type="Proteomes" id="UP000789572"/>
    </source>
</evidence>
<sequence length="63" mass="7290">MRETEEVTQTLILCHNMGRNIDHVNDNACISGHGVLMRRYDGDCVCRKYEEKTSFEQTNRTAV</sequence>
<name>A0A9N8WLW0_9GLOM</name>
<protein>
    <submittedName>
        <fullName evidence="1">6180_t:CDS:1</fullName>
    </submittedName>
</protein>
<reference evidence="1" key="1">
    <citation type="submission" date="2021-06" db="EMBL/GenBank/DDBJ databases">
        <authorList>
            <person name="Kallberg Y."/>
            <person name="Tangrot J."/>
            <person name="Rosling A."/>
        </authorList>
    </citation>
    <scope>NUCLEOTIDE SEQUENCE</scope>
    <source>
        <strain evidence="1">IA702</strain>
    </source>
</reference>
<dbReference type="Proteomes" id="UP000789572">
    <property type="component" value="Unassembled WGS sequence"/>
</dbReference>
<comment type="caution">
    <text evidence="1">The sequence shown here is derived from an EMBL/GenBank/DDBJ whole genome shotgun (WGS) entry which is preliminary data.</text>
</comment>
<evidence type="ECO:0000313" key="1">
    <source>
        <dbReference type="EMBL" id="CAG8489882.1"/>
    </source>
</evidence>